<dbReference type="EMBL" id="JAHLUN010000001">
    <property type="protein sequence ID" value="KAG7769229.1"/>
    <property type="molecule type" value="Genomic_DNA"/>
</dbReference>
<feature type="domain" description="DNA replication checkpoint mediator MRC1" evidence="2">
    <location>
        <begin position="574"/>
        <end position="712"/>
    </location>
</feature>
<feature type="region of interest" description="Disordered" evidence="1">
    <location>
        <begin position="717"/>
        <end position="754"/>
    </location>
</feature>
<feature type="compositionally biased region" description="Polar residues" evidence="1">
    <location>
        <begin position="248"/>
        <end position="261"/>
    </location>
</feature>
<proteinExistence type="predicted"/>
<comment type="caution">
    <text evidence="3">The sequence shown here is derived from an EMBL/GenBank/DDBJ whole genome shotgun (WGS) entry which is preliminary data.</text>
</comment>
<evidence type="ECO:0000259" key="2">
    <source>
        <dbReference type="Pfam" id="PF09444"/>
    </source>
</evidence>
<dbReference type="Pfam" id="PF09444">
    <property type="entry name" value="MRC1"/>
    <property type="match status" value="1"/>
</dbReference>
<feature type="compositionally biased region" description="Acidic residues" evidence="1">
    <location>
        <begin position="583"/>
        <end position="592"/>
    </location>
</feature>
<feature type="compositionally biased region" description="Acidic residues" evidence="1">
    <location>
        <begin position="724"/>
        <end position="746"/>
    </location>
</feature>
<protein>
    <recommendedName>
        <fullName evidence="2">DNA replication checkpoint mediator MRC1 domain-containing protein</fullName>
    </recommendedName>
</protein>
<feature type="compositionally biased region" description="Basic and acidic residues" evidence="1">
    <location>
        <begin position="561"/>
        <end position="573"/>
    </location>
</feature>
<evidence type="ECO:0000313" key="4">
    <source>
        <dbReference type="Proteomes" id="UP000697297"/>
    </source>
</evidence>
<dbReference type="Proteomes" id="UP000697297">
    <property type="component" value="Unassembled WGS sequence"/>
</dbReference>
<feature type="region of interest" description="Disordered" evidence="1">
    <location>
        <begin position="354"/>
        <end position="445"/>
    </location>
</feature>
<keyword evidence="4" id="KW-1185">Reference proteome</keyword>
<feature type="compositionally biased region" description="Acidic residues" evidence="1">
    <location>
        <begin position="386"/>
        <end position="414"/>
    </location>
</feature>
<evidence type="ECO:0000313" key="3">
    <source>
        <dbReference type="EMBL" id="KAG7769229.1"/>
    </source>
</evidence>
<name>A0ABQ7RNZ1_9ASCO</name>
<feature type="region of interest" description="Disordered" evidence="1">
    <location>
        <begin position="561"/>
        <end position="616"/>
    </location>
</feature>
<feature type="compositionally biased region" description="Basic and acidic residues" evidence="1">
    <location>
        <begin position="354"/>
        <end position="385"/>
    </location>
</feature>
<feature type="region of interest" description="Disordered" evidence="1">
    <location>
        <begin position="240"/>
        <end position="268"/>
    </location>
</feature>
<gene>
    <name evidence="3" type="ORF">KL946_000512</name>
</gene>
<feature type="region of interest" description="Disordered" evidence="1">
    <location>
        <begin position="536"/>
        <end position="555"/>
    </location>
</feature>
<accession>A0ABQ7RNZ1</accession>
<dbReference type="InterPro" id="IPR018564">
    <property type="entry name" value="Repl_chkpnt_MRC1_dom"/>
</dbReference>
<evidence type="ECO:0000256" key="1">
    <source>
        <dbReference type="SAM" id="MobiDB-lite"/>
    </source>
</evidence>
<organism evidence="3 4">
    <name type="scientific">Ogataea haglerorum</name>
    <dbReference type="NCBI Taxonomy" id="1937702"/>
    <lineage>
        <taxon>Eukaryota</taxon>
        <taxon>Fungi</taxon>
        <taxon>Dikarya</taxon>
        <taxon>Ascomycota</taxon>
        <taxon>Saccharomycotina</taxon>
        <taxon>Pichiomycetes</taxon>
        <taxon>Pichiales</taxon>
        <taxon>Pichiaceae</taxon>
        <taxon>Ogataea</taxon>
    </lineage>
</organism>
<sequence length="895" mass="103307">MDLLDELGDLPTVRRTFKAASKETDFTQFSIFQDATQEVSQSTQVIEQEKSSSFGLLGIDSGFIGAVMKRLNGEKEETTEKAIDTEDEATPEIEPRECDKTQHTPIIEKPVIEVPTTQQADEILRGDSDEAEGHEDTQEFVPDRQINPEDDIIAAIPDYYDKLSVQDKIQARINEKRRRRELAEQQKEAPVPVAVREERKKAINPLVEVVKQNELIKKSAFTVKKQNASKFDPKKLVEEFMDSDEDTFSQTARDTPQTSPKADNPPEAAELQKGEMVELDSDSDDDLAQIKFGASKKSVFEVRRKLCRKARPPPVTLKKLIREEKRRQMQALGRKHVEVVVEEKEDEIMKMMQDEIERNKRLRERERDAAERRKREKERLLKGEISEDESDLDYDGEEEEEEEEAEDEQEETEEREERKEQEEQEEQDAGEMARSTDPPKSPAITFELQTQDVNSKTFGPLSLSDAFDQTLPKKYDGMSSLDVMKRLGEAADETMNTSISETTDRQDESAVVTENFQLGTLPVDEPDVPKTILESQNFLPDTQDDESEAVREAVREAKRLAEQKRRQRERELQSKGLNQIMENEAEESEDEWQGMGGRDGEISDEENSEDEKMLNDAAIDVNSDAIREALLRNEVAADDEMVKKIYKDIKTGAFRKRRARDGAYELELSDDEDQQILEYYNRRRLEQQRQQMMQSKDVKELAKDSNRKAFFDTIMETEKSSYQFEEEPEDPEEEENGGEHDDDEETLVMPKRRKITRDQVRSMISFLEDEEKPQDAIYIDDDGHEEIKQMRESSVVLAERTETRRVEVREEDEDEDFGILARKSITSSFRMSSLKRERKAHEVNVTTSSKTVGDGRGAVTFLTKAPRLLKPKEARIEQTLHKRQLKVKGGEWKTE</sequence>
<reference evidence="3 4" key="1">
    <citation type="journal article" date="2021" name="G3 (Bethesda)">
        <title>Genomic diversity, chromosomal rearrangements, and interspecies hybridization in the ogataea polymorpha species complex.</title>
        <authorList>
            <person name="Hanson S.J."/>
            <person name="Cinneide E.O."/>
            <person name="Salzberg L.I."/>
            <person name="Wolfe K.H."/>
            <person name="McGowan J."/>
            <person name="Fitzpatrick D.A."/>
            <person name="Matlin K."/>
        </authorList>
    </citation>
    <scope>NUCLEOTIDE SEQUENCE [LARGE SCALE GENOMIC DNA]</scope>
    <source>
        <strain evidence="3">81-436-3</strain>
    </source>
</reference>